<protein>
    <submittedName>
        <fullName evidence="1">Uncharacterized protein</fullName>
    </submittedName>
</protein>
<sequence>MIAMARRRILLDVRVIRPLVTREPIDTQALLLLLLCRIGELSPWICSSQLSVLLAAVRKGDDASHPRKSAAVCGMMDCIHVAMAGEADVRAVCAAQKEDLNEALLRHAAHSHRALAIVGPNEPATSTRNRTGNCCPAGAEAHMDVEVLSARGLFNLLEKRYAVSYVLVTS</sequence>
<proteinExistence type="predicted"/>
<keyword evidence="2" id="KW-1185">Reference proteome</keyword>
<comment type="caution">
    <text evidence="1">The sequence shown here is derived from an EMBL/GenBank/DDBJ whole genome shotgun (WGS) entry which is preliminary data.</text>
</comment>
<dbReference type="Proteomes" id="UP000269591">
    <property type="component" value="Unassembled WGS sequence"/>
</dbReference>
<evidence type="ECO:0000313" key="1">
    <source>
        <dbReference type="EMBL" id="RNL41062.1"/>
    </source>
</evidence>
<name>A0A3N0B1S5_9ACTN</name>
<dbReference type="AlphaFoldDB" id="A0A3N0B1S5"/>
<organism evidence="1 2">
    <name type="scientific">Slackia equolifaciens</name>
    <dbReference type="NCBI Taxonomy" id="498718"/>
    <lineage>
        <taxon>Bacteria</taxon>
        <taxon>Bacillati</taxon>
        <taxon>Actinomycetota</taxon>
        <taxon>Coriobacteriia</taxon>
        <taxon>Eggerthellales</taxon>
        <taxon>Eggerthellaceae</taxon>
        <taxon>Slackia</taxon>
    </lineage>
</organism>
<evidence type="ECO:0000313" key="2">
    <source>
        <dbReference type="Proteomes" id="UP000269591"/>
    </source>
</evidence>
<reference evidence="2" key="1">
    <citation type="submission" date="2018-05" db="EMBL/GenBank/DDBJ databases">
        <title>Genome Sequencing of selected type strains of the family Eggerthellaceae.</title>
        <authorList>
            <person name="Danylec N."/>
            <person name="Stoll D.A."/>
            <person name="Doetsch A."/>
            <person name="Huch M."/>
        </authorList>
    </citation>
    <scope>NUCLEOTIDE SEQUENCE [LARGE SCALE GENOMIC DNA]</scope>
    <source>
        <strain evidence="2">DSM 24851</strain>
    </source>
</reference>
<accession>A0A3N0B1S5</accession>
<gene>
    <name evidence="1" type="ORF">DMP06_03450</name>
</gene>
<dbReference type="EMBL" id="QIBX01000003">
    <property type="protein sequence ID" value="RNL41062.1"/>
    <property type="molecule type" value="Genomic_DNA"/>
</dbReference>